<dbReference type="AlphaFoldDB" id="A0A2K0T3Q5"/>
<organism evidence="1 2">
    <name type="scientific">Trichoderma harzianum</name>
    <name type="common">Hypocrea lixii</name>
    <dbReference type="NCBI Taxonomy" id="5544"/>
    <lineage>
        <taxon>Eukaryota</taxon>
        <taxon>Fungi</taxon>
        <taxon>Dikarya</taxon>
        <taxon>Ascomycota</taxon>
        <taxon>Pezizomycotina</taxon>
        <taxon>Sordariomycetes</taxon>
        <taxon>Hypocreomycetidae</taxon>
        <taxon>Hypocreales</taxon>
        <taxon>Hypocreaceae</taxon>
        <taxon>Trichoderma</taxon>
    </lineage>
</organism>
<reference evidence="1 2" key="1">
    <citation type="submission" date="2017-02" db="EMBL/GenBank/DDBJ databases">
        <title>Genomes of Trichoderma spp. with biocontrol activity.</title>
        <authorList>
            <person name="Gardiner D."/>
            <person name="Kazan K."/>
            <person name="Vos C."/>
            <person name="Harvey P."/>
        </authorList>
    </citation>
    <scope>NUCLEOTIDE SEQUENCE [LARGE SCALE GENOMIC DNA]</scope>
    <source>
        <strain evidence="1 2">Tr1</strain>
    </source>
</reference>
<protein>
    <submittedName>
        <fullName evidence="1">Uncharacterized protein</fullName>
    </submittedName>
</protein>
<accession>A0A2K0T3Q5</accession>
<gene>
    <name evidence="1" type="ORF">THARTR1_11254</name>
</gene>
<dbReference type="Proteomes" id="UP000236290">
    <property type="component" value="Unassembled WGS sequence"/>
</dbReference>
<name>A0A2K0T3Q5_TRIHA</name>
<proteinExistence type="predicted"/>
<evidence type="ECO:0000313" key="1">
    <source>
        <dbReference type="EMBL" id="PNP40164.1"/>
    </source>
</evidence>
<evidence type="ECO:0000313" key="2">
    <source>
        <dbReference type="Proteomes" id="UP000236290"/>
    </source>
</evidence>
<dbReference type="EMBL" id="MTYI01000485">
    <property type="protein sequence ID" value="PNP40164.1"/>
    <property type="molecule type" value="Genomic_DNA"/>
</dbReference>
<comment type="caution">
    <text evidence="1">The sequence shown here is derived from an EMBL/GenBank/DDBJ whole genome shotgun (WGS) entry which is preliminary data.</text>
</comment>
<sequence>MLTAGSSFHPLLRQASAQALRQALVAVPLTALAQALAVEFFIRKIEAALKALVRAAIAVEVKALLKAAVNTPSLQRDDKIAIRTLRDHTEYTMPEISRRDLSAALCNATASLVCPTGPSDAAKAAAKEGKLSDEQL</sequence>